<keyword evidence="2" id="KW-0812">Transmembrane</keyword>
<sequence length="118" mass="13023">MELYPNSLNRSNQFCNCLIWSLTGSILVKPNNGDQESDSGGVRILTMHRSPDDQEDLFMATLFLFGVSSIQTTTVLFPIKIGPISIHTSAVKKFPKNSLTALNRPDTKPSSQLLNQAI</sequence>
<proteinExistence type="predicted"/>
<dbReference type="EMBL" id="JADBGQ010000007">
    <property type="protein sequence ID" value="KAG5388973.1"/>
    <property type="molecule type" value="Genomic_DNA"/>
</dbReference>
<gene>
    <name evidence="3" type="primary">A08g505860.1_BraROA</name>
    <name evidence="3" type="ORF">IGI04_030514</name>
</gene>
<evidence type="ECO:0000313" key="3">
    <source>
        <dbReference type="EMBL" id="KAG5388973.1"/>
    </source>
</evidence>
<feature type="transmembrane region" description="Helical" evidence="2">
    <location>
        <begin position="57"/>
        <end position="79"/>
    </location>
</feature>
<reference evidence="3 4" key="1">
    <citation type="submission" date="2021-03" db="EMBL/GenBank/DDBJ databases">
        <authorList>
            <person name="King G.J."/>
            <person name="Bancroft I."/>
            <person name="Baten A."/>
            <person name="Bloomfield J."/>
            <person name="Borpatragohain P."/>
            <person name="He Z."/>
            <person name="Irish N."/>
            <person name="Irwin J."/>
            <person name="Liu K."/>
            <person name="Mauleon R.P."/>
            <person name="Moore J."/>
            <person name="Morris R."/>
            <person name="Ostergaard L."/>
            <person name="Wang B."/>
            <person name="Wells R."/>
        </authorList>
    </citation>
    <scope>NUCLEOTIDE SEQUENCE [LARGE SCALE GENOMIC DNA]</scope>
    <source>
        <strain evidence="3">R-o-18</strain>
        <tissue evidence="3">Leaf</tissue>
    </source>
</reference>
<organism evidence="3 4">
    <name type="scientific">Brassica rapa subsp. trilocularis</name>
    <dbReference type="NCBI Taxonomy" id="1813537"/>
    <lineage>
        <taxon>Eukaryota</taxon>
        <taxon>Viridiplantae</taxon>
        <taxon>Streptophyta</taxon>
        <taxon>Embryophyta</taxon>
        <taxon>Tracheophyta</taxon>
        <taxon>Spermatophyta</taxon>
        <taxon>Magnoliopsida</taxon>
        <taxon>eudicotyledons</taxon>
        <taxon>Gunneridae</taxon>
        <taxon>Pentapetalae</taxon>
        <taxon>rosids</taxon>
        <taxon>malvids</taxon>
        <taxon>Brassicales</taxon>
        <taxon>Brassicaceae</taxon>
        <taxon>Brassiceae</taxon>
        <taxon>Brassica</taxon>
    </lineage>
</organism>
<evidence type="ECO:0000256" key="2">
    <source>
        <dbReference type="SAM" id="Phobius"/>
    </source>
</evidence>
<name>A0ABQ7LQY4_BRACM</name>
<keyword evidence="2" id="KW-0472">Membrane</keyword>
<protein>
    <submittedName>
        <fullName evidence="3">Uncharacterized protein</fullName>
    </submittedName>
</protein>
<keyword evidence="2" id="KW-1133">Transmembrane helix</keyword>
<keyword evidence="4" id="KW-1185">Reference proteome</keyword>
<evidence type="ECO:0000256" key="1">
    <source>
        <dbReference type="SAM" id="MobiDB-lite"/>
    </source>
</evidence>
<feature type="compositionally biased region" description="Polar residues" evidence="1">
    <location>
        <begin position="108"/>
        <end position="118"/>
    </location>
</feature>
<feature type="region of interest" description="Disordered" evidence="1">
    <location>
        <begin position="99"/>
        <end position="118"/>
    </location>
</feature>
<evidence type="ECO:0000313" key="4">
    <source>
        <dbReference type="Proteomes" id="UP000823674"/>
    </source>
</evidence>
<dbReference type="Proteomes" id="UP000823674">
    <property type="component" value="Chromosome A08"/>
</dbReference>
<accession>A0ABQ7LQY4</accession>
<comment type="caution">
    <text evidence="3">The sequence shown here is derived from an EMBL/GenBank/DDBJ whole genome shotgun (WGS) entry which is preliminary data.</text>
</comment>